<reference evidence="6 7" key="1">
    <citation type="submission" date="2017-07" db="EMBL/GenBank/DDBJ databases">
        <title>Genome sequencing and assembly of Paenibacillus rigui.</title>
        <authorList>
            <person name="Mayilraj S."/>
        </authorList>
    </citation>
    <scope>NUCLEOTIDE SEQUENCE [LARGE SCALE GENOMIC DNA]</scope>
    <source>
        <strain evidence="6 7">JCM 16352</strain>
    </source>
</reference>
<evidence type="ECO:0000313" key="6">
    <source>
        <dbReference type="EMBL" id="OXM82965.1"/>
    </source>
</evidence>
<protein>
    <submittedName>
        <fullName evidence="6">Arylsulfatase</fullName>
    </submittedName>
</protein>
<keyword evidence="4" id="KW-0106">Calcium</keyword>
<dbReference type="GO" id="GO:0046872">
    <property type="term" value="F:metal ion binding"/>
    <property type="evidence" value="ECO:0007669"/>
    <property type="project" value="UniProtKB-KW"/>
</dbReference>
<gene>
    <name evidence="6" type="ORF">CF651_28585</name>
</gene>
<dbReference type="InterPro" id="IPR050738">
    <property type="entry name" value="Sulfatase"/>
</dbReference>
<feature type="domain" description="Sulfatase N-terminal" evidence="5">
    <location>
        <begin position="17"/>
        <end position="331"/>
    </location>
</feature>
<keyword evidence="7" id="KW-1185">Reference proteome</keyword>
<dbReference type="Pfam" id="PF00884">
    <property type="entry name" value="Sulfatase"/>
    <property type="match status" value="1"/>
</dbReference>
<dbReference type="Proteomes" id="UP000215509">
    <property type="component" value="Unassembled WGS sequence"/>
</dbReference>
<dbReference type="Gene3D" id="3.40.720.10">
    <property type="entry name" value="Alkaline Phosphatase, subunit A"/>
    <property type="match status" value="1"/>
</dbReference>
<accession>A0A229UI44</accession>
<evidence type="ECO:0000256" key="3">
    <source>
        <dbReference type="ARBA" id="ARBA00022801"/>
    </source>
</evidence>
<evidence type="ECO:0000313" key="7">
    <source>
        <dbReference type="Proteomes" id="UP000215509"/>
    </source>
</evidence>
<proteinExistence type="inferred from homology"/>
<dbReference type="InterPro" id="IPR024607">
    <property type="entry name" value="Sulfatase_CS"/>
</dbReference>
<organism evidence="6 7">
    <name type="scientific">Paenibacillus rigui</name>
    <dbReference type="NCBI Taxonomy" id="554312"/>
    <lineage>
        <taxon>Bacteria</taxon>
        <taxon>Bacillati</taxon>
        <taxon>Bacillota</taxon>
        <taxon>Bacilli</taxon>
        <taxon>Bacillales</taxon>
        <taxon>Paenibacillaceae</taxon>
        <taxon>Paenibacillus</taxon>
    </lineage>
</organism>
<keyword evidence="3" id="KW-0378">Hydrolase</keyword>
<dbReference type="SUPFAM" id="SSF53649">
    <property type="entry name" value="Alkaline phosphatase-like"/>
    <property type="match status" value="1"/>
</dbReference>
<dbReference type="PANTHER" id="PTHR42693">
    <property type="entry name" value="ARYLSULFATASE FAMILY MEMBER"/>
    <property type="match status" value="1"/>
</dbReference>
<dbReference type="GO" id="GO:0004065">
    <property type="term" value="F:arylsulfatase activity"/>
    <property type="evidence" value="ECO:0007669"/>
    <property type="project" value="TreeGrafter"/>
</dbReference>
<dbReference type="PROSITE" id="PS00149">
    <property type="entry name" value="SULFATASE_2"/>
    <property type="match status" value="1"/>
</dbReference>
<evidence type="ECO:0000256" key="4">
    <source>
        <dbReference type="ARBA" id="ARBA00022837"/>
    </source>
</evidence>
<evidence type="ECO:0000256" key="2">
    <source>
        <dbReference type="ARBA" id="ARBA00022723"/>
    </source>
</evidence>
<dbReference type="EMBL" id="NMQW01000053">
    <property type="protein sequence ID" value="OXM82965.1"/>
    <property type="molecule type" value="Genomic_DNA"/>
</dbReference>
<dbReference type="OrthoDB" id="9762324at2"/>
<sequence length="469" mass="52746">MGDAQQSNNVQKSKARPNVIVFFTDQQRWDTAGCYGNPLGLTPNLDRMAWKGTHVAEAFTCQPVCGPARSCLQTGLYATASGCFTNGIPLPEGTRTLADCFNDAGYDTAYIGKWHLASTRTEPVPEERRGGYRYWLAADSLEHTSDAYRTLLYNADNEPVKLPGYRVDALTDAAIRYVADGRPEEKPFFLFLSFLEPHHQNHRDDYPSPDVYKGKYAGGQYVPPDLAALGGTAHQHLDGYYGMVKRLDEALGRLMDALKSLDLLDNTVIAFTSDHGCHFKTRNSEYKRSCHESSIRVPLVFSGPGFDGGGSARELVSLIDLPPTLLDAAGIAVPEQMQGRSLLRQLRHRHEGRDNSVWPEEVFVQISESQVARAIRTRRWKYGVHAPERNPLRYPGAMQYMEQYLYDLEADPYELTNLVQLESHEEVRERLRERLIRRMNEAGEATPDIVPMLPVSSGQRRVLPGELEQ</sequence>
<comment type="caution">
    <text evidence="6">The sequence shown here is derived from an EMBL/GenBank/DDBJ whole genome shotgun (WGS) entry which is preliminary data.</text>
</comment>
<dbReference type="PANTHER" id="PTHR42693:SF53">
    <property type="entry name" value="ENDO-4-O-SULFATASE"/>
    <property type="match status" value="1"/>
</dbReference>
<evidence type="ECO:0000256" key="1">
    <source>
        <dbReference type="ARBA" id="ARBA00008779"/>
    </source>
</evidence>
<comment type="similarity">
    <text evidence="1">Belongs to the sulfatase family.</text>
</comment>
<keyword evidence="2" id="KW-0479">Metal-binding</keyword>
<evidence type="ECO:0000259" key="5">
    <source>
        <dbReference type="Pfam" id="PF00884"/>
    </source>
</evidence>
<dbReference type="AlphaFoldDB" id="A0A229UI44"/>
<dbReference type="RefSeq" id="WP_094018268.1">
    <property type="nucleotide sequence ID" value="NZ_NMQW01000053.1"/>
</dbReference>
<name>A0A229UI44_9BACL</name>
<dbReference type="InterPro" id="IPR000917">
    <property type="entry name" value="Sulfatase_N"/>
</dbReference>
<dbReference type="CDD" id="cd16152">
    <property type="entry name" value="sulfatase_like"/>
    <property type="match status" value="1"/>
</dbReference>
<dbReference type="InterPro" id="IPR017850">
    <property type="entry name" value="Alkaline_phosphatase_core_sf"/>
</dbReference>